<dbReference type="CDD" id="cd04651">
    <property type="entry name" value="LbH_G1P_AT_C"/>
    <property type="match status" value="1"/>
</dbReference>
<evidence type="ECO:0000256" key="1">
    <source>
        <dbReference type="ARBA" id="ARBA00010443"/>
    </source>
</evidence>
<dbReference type="AlphaFoldDB" id="A0A158SWU4"/>
<dbReference type="InterPro" id="IPR023049">
    <property type="entry name" value="GlgC_bac"/>
</dbReference>
<comment type="caution">
    <text evidence="12">The sequence shown here is derived from an EMBL/GenBank/DDBJ whole genome shotgun (WGS) entry which is preliminary data.</text>
</comment>
<proteinExistence type="inferred from homology"/>
<evidence type="ECO:0000256" key="8">
    <source>
        <dbReference type="ARBA" id="ARBA00023277"/>
    </source>
</evidence>
<feature type="binding site" evidence="9">
    <location>
        <position position="120"/>
    </location>
    <ligand>
        <name>alpha-D-glucose 1-phosphate</name>
        <dbReference type="ChEBI" id="CHEBI:58601"/>
    </ligand>
</feature>
<dbReference type="PROSITE" id="PS00809">
    <property type="entry name" value="ADP_GLC_PYROPHOSPH_2"/>
    <property type="match status" value="1"/>
</dbReference>
<dbReference type="NCBIfam" id="TIGR02091">
    <property type="entry name" value="glgC"/>
    <property type="match status" value="1"/>
</dbReference>
<dbReference type="EC" id="2.7.7.27" evidence="9"/>
<dbReference type="GO" id="GO:0008878">
    <property type="term" value="F:glucose-1-phosphate adenylyltransferase activity"/>
    <property type="evidence" value="ECO:0007669"/>
    <property type="project" value="UniProtKB-UniRule"/>
</dbReference>
<dbReference type="SUPFAM" id="SSF53448">
    <property type="entry name" value="Nucleotide-diphospho-sugar transferases"/>
    <property type="match status" value="1"/>
</dbReference>
<dbReference type="InterPro" id="IPR029044">
    <property type="entry name" value="Nucleotide-diphossugar_trans"/>
</dbReference>
<feature type="binding site" evidence="9">
    <location>
        <position position="186"/>
    </location>
    <ligand>
        <name>alpha-D-glucose 1-phosphate</name>
        <dbReference type="ChEBI" id="CHEBI:58601"/>
    </ligand>
</feature>
<feature type="site" description="Could play a key role in the communication between the regulatory and the substrate sites" evidence="9">
    <location>
        <position position="80"/>
    </location>
</feature>
<dbReference type="UniPathway" id="UPA00164"/>
<keyword evidence="7 9" id="KW-0320">Glycogen biosynthesis</keyword>
<evidence type="ECO:0000313" key="13">
    <source>
        <dbReference type="Proteomes" id="UP000050700"/>
    </source>
</evidence>
<feature type="domain" description="Nucleotidyl transferase" evidence="10">
    <location>
        <begin position="29"/>
        <end position="297"/>
    </location>
</feature>
<keyword evidence="5 9" id="KW-0547">Nucleotide-binding</keyword>
<dbReference type="InterPro" id="IPR011831">
    <property type="entry name" value="ADP-Glc_PPase"/>
</dbReference>
<evidence type="ECO:0000259" key="11">
    <source>
        <dbReference type="Pfam" id="PF24894"/>
    </source>
</evidence>
<dbReference type="InterPro" id="IPR005835">
    <property type="entry name" value="NTP_transferase_dom"/>
</dbReference>
<evidence type="ECO:0000256" key="5">
    <source>
        <dbReference type="ARBA" id="ARBA00022741"/>
    </source>
</evidence>
<comment type="subunit">
    <text evidence="9">Homotetramer.</text>
</comment>
<feature type="binding site" evidence="9">
    <location>
        <begin position="201"/>
        <end position="202"/>
    </location>
    <ligand>
        <name>alpha-D-glucose 1-phosphate</name>
        <dbReference type="ChEBI" id="CHEBI:58601"/>
    </ligand>
</feature>
<dbReference type="Gene3D" id="2.160.10.10">
    <property type="entry name" value="Hexapeptide repeat proteins"/>
    <property type="match status" value="1"/>
</dbReference>
<dbReference type="PANTHER" id="PTHR43523">
    <property type="entry name" value="GLUCOSE-1-PHOSPHATE ADENYLYLTRANSFERASE-RELATED"/>
    <property type="match status" value="1"/>
</dbReference>
<comment type="catalytic activity">
    <reaction evidence="9">
        <text>alpha-D-glucose 1-phosphate + ATP + H(+) = ADP-alpha-D-glucose + diphosphate</text>
        <dbReference type="Rhea" id="RHEA:12120"/>
        <dbReference type="ChEBI" id="CHEBI:15378"/>
        <dbReference type="ChEBI" id="CHEBI:30616"/>
        <dbReference type="ChEBI" id="CHEBI:33019"/>
        <dbReference type="ChEBI" id="CHEBI:57498"/>
        <dbReference type="ChEBI" id="CHEBI:58601"/>
        <dbReference type="EC" id="2.7.7.27"/>
    </reaction>
</comment>
<dbReference type="Pfam" id="PF00483">
    <property type="entry name" value="NTP_transferase"/>
    <property type="match status" value="1"/>
</dbReference>
<dbReference type="HAMAP" id="MF_00624">
    <property type="entry name" value="GlgC"/>
    <property type="match status" value="1"/>
</dbReference>
<dbReference type="Proteomes" id="UP000050700">
    <property type="component" value="Unassembled WGS sequence"/>
</dbReference>
<dbReference type="Pfam" id="PF24894">
    <property type="entry name" value="Hexapep_GlmU"/>
    <property type="match status" value="1"/>
</dbReference>
<dbReference type="PROSITE" id="PS00810">
    <property type="entry name" value="ADP_GLC_PYROPHOSPH_3"/>
    <property type="match status" value="1"/>
</dbReference>
<dbReference type="Gene3D" id="3.90.550.10">
    <property type="entry name" value="Spore Coat Polysaccharide Biosynthesis Protein SpsA, Chain A"/>
    <property type="match status" value="1"/>
</dbReference>
<dbReference type="CDD" id="cd02508">
    <property type="entry name" value="ADP_Glucose_PP"/>
    <property type="match status" value="1"/>
</dbReference>
<dbReference type="InterPro" id="IPR056818">
    <property type="entry name" value="GlmU/GlgC-like_hexapep"/>
</dbReference>
<sequence length="444" mass="49998">MTNNNKTMEILMKSGDLNKYDLVKNTLVLVLAGGRGSRLHELTDKRAKPALYFGGNRRIIDFALSNCINSGLNRIGVVTQYAAHSLLRHLQTGWSFLPQERGEFVDMLPARQQIDDSTWYRGTADAVYQNMAIIKNHYRPKYILILAGDHIYKQDYSVMLMDHVKSGAKCTVGCIEVPRSEAHEFGVMAVNENLKVKAFVEKPKDPPAMVGKPDVSLASMGIYVFDADYLYKMLEQEVNTPQTSHDFGKDVLPKCLEEGALYAHPFSRSCMGRNTEGEIYWRDVGTLDSFWQSNIDLVSENPQLDIYDQSWPIRGNPIQAYPSKFFYKHSNVHPVDNSLIGGGCVITDASISNSVLFDHIKIDAFSKVDHCVVLPQVKIGKNCVLKNCIIDRECEIPDGMQIGVDMEEDKKRFRISSTGKVILVTSKMLKILEGHEIEEDGHLD</sequence>
<evidence type="ECO:0000313" key="12">
    <source>
        <dbReference type="EMBL" id="KIS35338.1"/>
    </source>
</evidence>
<organism evidence="12 13">
    <name type="scientific">Haemophilus influenzae</name>
    <dbReference type="NCBI Taxonomy" id="727"/>
    <lineage>
        <taxon>Bacteria</taxon>
        <taxon>Pseudomonadati</taxon>
        <taxon>Pseudomonadota</taxon>
        <taxon>Gammaproteobacteria</taxon>
        <taxon>Pasteurellales</taxon>
        <taxon>Pasteurellaceae</taxon>
        <taxon>Haemophilus</taxon>
    </lineage>
</organism>
<evidence type="ECO:0000256" key="4">
    <source>
        <dbReference type="ARBA" id="ARBA00022695"/>
    </source>
</evidence>
<comment type="similarity">
    <text evidence="1 9">Belongs to the bacterial/plant glucose-1-phosphate adenylyltransferase family.</text>
</comment>
<dbReference type="InterPro" id="IPR011004">
    <property type="entry name" value="Trimer_LpxA-like_sf"/>
</dbReference>
<dbReference type="NCBIfam" id="NF002023">
    <property type="entry name" value="PRK00844.1"/>
    <property type="match status" value="1"/>
</dbReference>
<keyword evidence="3 9" id="KW-0808">Transferase</keyword>
<comment type="function">
    <text evidence="9">Involved in the biosynthesis of ADP-glucose, a building block required for the elongation reactions to produce glycogen. Catalyzes the reaction between ATP and alpha-D-glucose 1-phosphate (G1P) to produce pyrophosphate and ADP-Glc.</text>
</comment>
<dbReference type="PATRIC" id="fig|727.582.peg.865"/>
<accession>A0A158SWU4</accession>
<evidence type="ECO:0000259" key="10">
    <source>
        <dbReference type="Pfam" id="PF00483"/>
    </source>
</evidence>
<dbReference type="GO" id="GO:0005978">
    <property type="term" value="P:glycogen biosynthetic process"/>
    <property type="evidence" value="ECO:0007669"/>
    <property type="project" value="UniProtKB-UniRule"/>
</dbReference>
<gene>
    <name evidence="9 12" type="primary">glgC</name>
    <name evidence="12" type="ORF">NTHI1209_00944</name>
</gene>
<protein>
    <recommendedName>
        <fullName evidence="9">Glucose-1-phosphate adenylyltransferase</fullName>
        <ecNumber evidence="9">2.7.7.27</ecNumber>
    </recommendedName>
    <alternativeName>
        <fullName evidence="9">ADP-glucose pyrophosphorylase</fullName>
        <shortName evidence="9">ADPGlc PPase</shortName>
    </alternativeName>
    <alternativeName>
        <fullName evidence="9">ADP-glucose synthase</fullName>
    </alternativeName>
</protein>
<dbReference type="EMBL" id="JMQP01000002">
    <property type="protein sequence ID" value="KIS35338.1"/>
    <property type="molecule type" value="Genomic_DNA"/>
</dbReference>
<feature type="binding site" evidence="9">
    <location>
        <position position="219"/>
    </location>
    <ligand>
        <name>alpha-D-glucose 1-phosphate</name>
        <dbReference type="ChEBI" id="CHEBI:58601"/>
    </ligand>
</feature>
<name>A0A158SWU4_HAEIF</name>
<dbReference type="PROSITE" id="PS00808">
    <property type="entry name" value="ADP_GLC_PYROPHOSPH_1"/>
    <property type="match status" value="1"/>
</dbReference>
<reference evidence="12 13" key="1">
    <citation type="submission" date="2014-05" db="EMBL/GenBank/DDBJ databases">
        <title>Methylome analysis of the phasevarions of Haemophilus influenzae.</title>
        <authorList>
            <person name="Atack J.M."/>
            <person name="Fox K.L."/>
            <person name="Power P.M."/>
            <person name="Clark T."/>
            <person name="Jurcisek J."/>
            <person name="Korlach J."/>
            <person name="Bakaletz L.O."/>
            <person name="Jennings M.P."/>
        </authorList>
    </citation>
    <scope>NUCLEOTIDE SEQUENCE [LARGE SCALE GENOMIC DNA]</scope>
    <source>
        <strain evidence="12 13">1209</strain>
    </source>
</reference>
<dbReference type="PANTHER" id="PTHR43523:SF2">
    <property type="entry name" value="GLUCOSE-1-PHOSPHATE ADENYLYLTRANSFERASE"/>
    <property type="match status" value="1"/>
</dbReference>
<evidence type="ECO:0000256" key="3">
    <source>
        <dbReference type="ARBA" id="ARBA00022679"/>
    </source>
</evidence>
<feature type="site" description="Could play a key role in the communication between the regulatory and the substrate sites" evidence="9">
    <location>
        <position position="119"/>
    </location>
</feature>
<keyword evidence="4 9" id="KW-0548">Nucleotidyltransferase</keyword>
<comment type="pathway">
    <text evidence="9">Glycan biosynthesis; glycogen biosynthesis.</text>
</comment>
<dbReference type="InterPro" id="IPR005836">
    <property type="entry name" value="ADP_Glu_pyroP_CS"/>
</dbReference>
<evidence type="ECO:0000256" key="9">
    <source>
        <dbReference type="HAMAP-Rule" id="MF_00624"/>
    </source>
</evidence>
<keyword evidence="6 9" id="KW-0067">ATP-binding</keyword>
<keyword evidence="8 9" id="KW-0119">Carbohydrate metabolism</keyword>
<feature type="domain" description="Glucose-1-phosphate adenylyltransferase/Bifunctional protein GlmU-like C-terminal hexapeptide" evidence="11">
    <location>
        <begin position="322"/>
        <end position="422"/>
    </location>
</feature>
<evidence type="ECO:0000256" key="7">
    <source>
        <dbReference type="ARBA" id="ARBA00023056"/>
    </source>
</evidence>
<evidence type="ECO:0000256" key="2">
    <source>
        <dbReference type="ARBA" id="ARBA00022600"/>
    </source>
</evidence>
<evidence type="ECO:0000256" key="6">
    <source>
        <dbReference type="ARBA" id="ARBA00022840"/>
    </source>
</evidence>
<keyword evidence="2 9" id="KW-0321">Glycogen metabolism</keyword>
<dbReference type="SUPFAM" id="SSF51161">
    <property type="entry name" value="Trimeric LpxA-like enzymes"/>
    <property type="match status" value="1"/>
</dbReference>
<dbReference type="GO" id="GO:0005524">
    <property type="term" value="F:ATP binding"/>
    <property type="evidence" value="ECO:0007669"/>
    <property type="project" value="UniProtKB-KW"/>
</dbReference>
<dbReference type="NCBIfam" id="NF001947">
    <property type="entry name" value="PRK00725.1"/>
    <property type="match status" value="1"/>
</dbReference>